<dbReference type="InterPro" id="IPR005913">
    <property type="entry name" value="dTDP_dehydrorham_reduct"/>
</dbReference>
<keyword evidence="10" id="KW-1185">Reference proteome</keyword>
<evidence type="ECO:0000313" key="11">
    <source>
        <dbReference type="Proteomes" id="UP000307706"/>
    </source>
</evidence>
<dbReference type="UniPathway" id="UPA00124"/>
<reference evidence="11" key="2">
    <citation type="submission" date="2019-06" db="EMBL/GenBank/DDBJ databases">
        <title>Co-occurence of chitin degradation, pigmentation and bioactivity in marine Pseudoalteromonas.</title>
        <authorList>
            <person name="Sonnenschein E.C."/>
            <person name="Bech P.K."/>
        </authorList>
    </citation>
    <scope>NUCLEOTIDE SEQUENCE [LARGE SCALE GENOMIC DNA]</scope>
    <source>
        <strain evidence="11">S2231</strain>
    </source>
</reference>
<comment type="pathway">
    <text evidence="1 6">Carbohydrate biosynthesis; dTDP-L-rhamnose biosynthesis.</text>
</comment>
<dbReference type="EMBL" id="PNCK01000027">
    <property type="protein sequence ID" value="TMP43786.1"/>
    <property type="molecule type" value="Genomic_DNA"/>
</dbReference>
<dbReference type="UniPathway" id="UPA00281"/>
<evidence type="ECO:0000256" key="6">
    <source>
        <dbReference type="RuleBase" id="RU364082"/>
    </source>
</evidence>
<dbReference type="CDD" id="cd05254">
    <property type="entry name" value="dTDP_HR_like_SDR_e"/>
    <property type="match status" value="1"/>
</dbReference>
<evidence type="ECO:0000256" key="1">
    <source>
        <dbReference type="ARBA" id="ARBA00004781"/>
    </source>
</evidence>
<comment type="function">
    <text evidence="6">Catalyzes the reduction of dTDP-6-deoxy-L-lyxo-4-hexulose to yield dTDP-L-rhamnose.</text>
</comment>
<keyword evidence="6" id="KW-0521">NADP</keyword>
<reference evidence="10 11" key="1">
    <citation type="submission" date="2017-12" db="EMBL/GenBank/DDBJ databases">
        <authorList>
            <person name="Paulsen S."/>
            <person name="Gram L.K."/>
        </authorList>
    </citation>
    <scope>NUCLEOTIDE SEQUENCE [LARGE SCALE GENOMIC DNA]</scope>
    <source>
        <strain evidence="9 11">S2231</strain>
        <strain evidence="8 10">S2233</strain>
    </source>
</reference>
<evidence type="ECO:0000256" key="4">
    <source>
        <dbReference type="ARBA" id="ARBA00017099"/>
    </source>
</evidence>
<comment type="caution">
    <text evidence="9">The sequence shown here is derived from an EMBL/GenBank/DDBJ whole genome shotgun (WGS) entry which is preliminary data.</text>
</comment>
<name>A0A5S3XMF8_9GAMM</name>
<evidence type="ECO:0000313" key="8">
    <source>
        <dbReference type="EMBL" id="TMP43786.1"/>
    </source>
</evidence>
<dbReference type="GO" id="GO:0048270">
    <property type="term" value="F:methionine adenosyltransferase regulator activity"/>
    <property type="evidence" value="ECO:0007669"/>
    <property type="project" value="TreeGrafter"/>
</dbReference>
<evidence type="ECO:0000259" key="7">
    <source>
        <dbReference type="Pfam" id="PF04321"/>
    </source>
</evidence>
<feature type="domain" description="RmlD-like substrate binding" evidence="7">
    <location>
        <begin position="3"/>
        <end position="287"/>
    </location>
</feature>
<dbReference type="AlphaFoldDB" id="A0A5S3XMF8"/>
<keyword evidence="6" id="KW-0560">Oxidoreductase</keyword>
<proteinExistence type="inferred from homology"/>
<dbReference type="EC" id="1.1.1.133" evidence="3 6"/>
<dbReference type="Gene3D" id="3.40.50.720">
    <property type="entry name" value="NAD(P)-binding Rossmann-like Domain"/>
    <property type="match status" value="1"/>
</dbReference>
<comment type="similarity">
    <text evidence="2 6">Belongs to the dTDP-4-dehydrorhamnose reductase family.</text>
</comment>
<dbReference type="EMBL" id="PNCL01000103">
    <property type="protein sequence ID" value="TMP55336.1"/>
    <property type="molecule type" value="Genomic_DNA"/>
</dbReference>
<dbReference type="RefSeq" id="WP_138596362.1">
    <property type="nucleotide sequence ID" value="NZ_PNCK01000027.1"/>
</dbReference>
<evidence type="ECO:0000256" key="5">
    <source>
        <dbReference type="ARBA" id="ARBA00048200"/>
    </source>
</evidence>
<comment type="catalytic activity">
    <reaction evidence="5 6">
        <text>dTDP-beta-L-rhamnose + NADP(+) = dTDP-4-dehydro-beta-L-rhamnose + NADPH + H(+)</text>
        <dbReference type="Rhea" id="RHEA:21796"/>
        <dbReference type="ChEBI" id="CHEBI:15378"/>
        <dbReference type="ChEBI" id="CHEBI:57510"/>
        <dbReference type="ChEBI" id="CHEBI:57783"/>
        <dbReference type="ChEBI" id="CHEBI:58349"/>
        <dbReference type="ChEBI" id="CHEBI:62830"/>
        <dbReference type="EC" id="1.1.1.133"/>
    </reaction>
</comment>
<dbReference type="OrthoDB" id="9803892at2"/>
<accession>A0A5S3XMF8</accession>
<dbReference type="GO" id="GO:0019305">
    <property type="term" value="P:dTDP-rhamnose biosynthetic process"/>
    <property type="evidence" value="ECO:0007669"/>
    <property type="project" value="UniProtKB-UniPathway"/>
</dbReference>
<reference evidence="9" key="3">
    <citation type="submission" date="2019-09" db="EMBL/GenBank/DDBJ databases">
        <title>Co-occurence of chitin degradation, pigmentation and bioactivity in marine Pseudoalteromonas.</title>
        <authorList>
            <person name="Sonnenschein E.C."/>
            <person name="Bech P.K."/>
        </authorList>
    </citation>
    <scope>NUCLEOTIDE SEQUENCE</scope>
    <source>
        <strain evidence="9">S2231</strain>
        <strain evidence="8 10">S2233</strain>
    </source>
</reference>
<evidence type="ECO:0000313" key="9">
    <source>
        <dbReference type="EMBL" id="TMP55336.1"/>
    </source>
</evidence>
<dbReference type="GO" id="GO:0048269">
    <property type="term" value="C:methionine adenosyltransferase complex"/>
    <property type="evidence" value="ECO:0007669"/>
    <property type="project" value="TreeGrafter"/>
</dbReference>
<evidence type="ECO:0000313" key="10">
    <source>
        <dbReference type="Proteomes" id="UP000305730"/>
    </source>
</evidence>
<organism evidence="9 11">
    <name type="scientific">Pseudoalteromonas citrea</name>
    <dbReference type="NCBI Taxonomy" id="43655"/>
    <lineage>
        <taxon>Bacteria</taxon>
        <taxon>Pseudomonadati</taxon>
        <taxon>Pseudomonadota</taxon>
        <taxon>Gammaproteobacteria</taxon>
        <taxon>Alteromonadales</taxon>
        <taxon>Pseudoalteromonadaceae</taxon>
        <taxon>Pseudoalteromonas</taxon>
    </lineage>
</organism>
<dbReference type="PANTHER" id="PTHR10491:SF4">
    <property type="entry name" value="METHIONINE ADENOSYLTRANSFERASE 2 SUBUNIT BETA"/>
    <property type="match status" value="1"/>
</dbReference>
<gene>
    <name evidence="9" type="ORF">CWB96_17595</name>
    <name evidence="8" type="ORF">CWB97_07990</name>
</gene>
<dbReference type="Proteomes" id="UP000307706">
    <property type="component" value="Unassembled WGS sequence"/>
</dbReference>
<evidence type="ECO:0000256" key="3">
    <source>
        <dbReference type="ARBA" id="ARBA00012929"/>
    </source>
</evidence>
<sequence length="289" mass="32067">MKKIAITGATGLMGRSLMTTLSSYFHTLGTGFSRAAGDIHKLDLNNESAITAFLDTHQPDALIHAAAERKPDVCEQSPEQTLALNVQATQFLAQQCKLRNIRLIFISTDYVFDGTQAPYIENSATNPLNFYGQSKQQAEQAVLANSELHSVIRVPVLYGDVTYLAESAVTVIAEQISETQPSKHDHWAVRYPTHVEDIALTLKDLLKQPDNLGGIFHISNHQAMSKYDMACIIADHRNYPRSLLTPLPTPSQTAQRPYNCALKDTRLTKLGISHQRDFSTAIKYILSSQ</sequence>
<dbReference type="InterPro" id="IPR036291">
    <property type="entry name" value="NAD(P)-bd_dom_sf"/>
</dbReference>
<comment type="cofactor">
    <cofactor evidence="6">
        <name>Mg(2+)</name>
        <dbReference type="ChEBI" id="CHEBI:18420"/>
    </cofactor>
    <text evidence="6">Binds 1 Mg(2+) ion per monomer.</text>
</comment>
<dbReference type="GO" id="GO:0008831">
    <property type="term" value="F:dTDP-4-dehydrorhamnose reductase activity"/>
    <property type="evidence" value="ECO:0007669"/>
    <property type="project" value="UniProtKB-EC"/>
</dbReference>
<dbReference type="GO" id="GO:0009243">
    <property type="term" value="P:O antigen biosynthetic process"/>
    <property type="evidence" value="ECO:0007669"/>
    <property type="project" value="UniProtKB-UniPathway"/>
</dbReference>
<dbReference type="Proteomes" id="UP000305730">
    <property type="component" value="Unassembled WGS sequence"/>
</dbReference>
<evidence type="ECO:0000256" key="2">
    <source>
        <dbReference type="ARBA" id="ARBA00010944"/>
    </source>
</evidence>
<dbReference type="PANTHER" id="PTHR10491">
    <property type="entry name" value="DTDP-4-DEHYDRORHAMNOSE REDUCTASE"/>
    <property type="match status" value="1"/>
</dbReference>
<dbReference type="Pfam" id="PF04321">
    <property type="entry name" value="RmlD_sub_bind"/>
    <property type="match status" value="1"/>
</dbReference>
<dbReference type="InterPro" id="IPR029903">
    <property type="entry name" value="RmlD-like-bd"/>
</dbReference>
<dbReference type="GO" id="GO:0006556">
    <property type="term" value="P:S-adenosylmethionine biosynthetic process"/>
    <property type="evidence" value="ECO:0007669"/>
    <property type="project" value="TreeGrafter"/>
</dbReference>
<protein>
    <recommendedName>
        <fullName evidence="4 6">dTDP-4-dehydrorhamnose reductase</fullName>
        <ecNumber evidence="3 6">1.1.1.133</ecNumber>
    </recommendedName>
</protein>
<dbReference type="SUPFAM" id="SSF51735">
    <property type="entry name" value="NAD(P)-binding Rossmann-fold domains"/>
    <property type="match status" value="1"/>
</dbReference>